<gene>
    <name evidence="2" type="ORF">VQ02_15055</name>
</gene>
<dbReference type="AlphaFoldDB" id="A0A0J6VC23"/>
<keyword evidence="1" id="KW-0812">Transmembrane</keyword>
<reference evidence="2 3" key="1">
    <citation type="submission" date="2015-03" db="EMBL/GenBank/DDBJ databases">
        <title>Genome sequencing of Methylobacterium variabile DSM 16961.</title>
        <authorList>
            <person name="Chaudhry V."/>
            <person name="Patil P.B."/>
        </authorList>
    </citation>
    <scope>NUCLEOTIDE SEQUENCE [LARGE SCALE GENOMIC DNA]</scope>
    <source>
        <strain evidence="2 3">DSM 16961</strain>
    </source>
</reference>
<dbReference type="Pfam" id="PF19883">
    <property type="entry name" value="DUF6356"/>
    <property type="match status" value="1"/>
</dbReference>
<dbReference type="EMBL" id="LABY01000097">
    <property type="protein sequence ID" value="KMO36586.1"/>
    <property type="molecule type" value="Genomic_DNA"/>
</dbReference>
<feature type="transmembrane region" description="Helical" evidence="1">
    <location>
        <begin position="27"/>
        <end position="48"/>
    </location>
</feature>
<dbReference type="OrthoDB" id="7652114at2"/>
<organism evidence="2 3">
    <name type="scientific">Methylobacterium variabile</name>
    <dbReference type="NCBI Taxonomy" id="298794"/>
    <lineage>
        <taxon>Bacteria</taxon>
        <taxon>Pseudomonadati</taxon>
        <taxon>Pseudomonadota</taxon>
        <taxon>Alphaproteobacteria</taxon>
        <taxon>Hyphomicrobiales</taxon>
        <taxon>Methylobacteriaceae</taxon>
        <taxon>Methylobacterium</taxon>
    </lineage>
</organism>
<protein>
    <submittedName>
        <fullName evidence="2">Capsule biosynthesis protein</fullName>
    </submittedName>
</protein>
<dbReference type="RefSeq" id="WP_048445010.1">
    <property type="nucleotide sequence ID" value="NZ_LABY01000097.1"/>
</dbReference>
<evidence type="ECO:0000313" key="3">
    <source>
        <dbReference type="Proteomes" id="UP000035955"/>
    </source>
</evidence>
<dbReference type="Proteomes" id="UP000035955">
    <property type="component" value="Unassembled WGS sequence"/>
</dbReference>
<keyword evidence="1" id="KW-1133">Transmembrane helix</keyword>
<dbReference type="InterPro" id="IPR045936">
    <property type="entry name" value="DUF6356"/>
</dbReference>
<sequence length="83" mass="8857">MSKLSFSEHPASVGETYFEHMGVATGFGLRMIAGGLACLVHGLLPFAFTSTGSRTIVRLHERMVANRARASQHRADAPSVVSA</sequence>
<keyword evidence="3" id="KW-1185">Reference proteome</keyword>
<accession>A0A0J6VC23</accession>
<evidence type="ECO:0000256" key="1">
    <source>
        <dbReference type="SAM" id="Phobius"/>
    </source>
</evidence>
<evidence type="ECO:0000313" key="2">
    <source>
        <dbReference type="EMBL" id="KMO36586.1"/>
    </source>
</evidence>
<comment type="caution">
    <text evidence="2">The sequence shown here is derived from an EMBL/GenBank/DDBJ whole genome shotgun (WGS) entry which is preliminary data.</text>
</comment>
<dbReference type="PATRIC" id="fig|298794.3.peg.7926"/>
<keyword evidence="1" id="KW-0472">Membrane</keyword>
<proteinExistence type="predicted"/>
<name>A0A0J6VC23_9HYPH</name>